<organism evidence="1 2">
    <name type="scientific">Rhizobium ruizarguesonis</name>
    <dbReference type="NCBI Taxonomy" id="2081791"/>
    <lineage>
        <taxon>Bacteria</taxon>
        <taxon>Pseudomonadati</taxon>
        <taxon>Pseudomonadota</taxon>
        <taxon>Alphaproteobacteria</taxon>
        <taxon>Hyphomicrobiales</taxon>
        <taxon>Rhizobiaceae</taxon>
        <taxon>Rhizobium/Agrobacterium group</taxon>
        <taxon>Rhizobium</taxon>
    </lineage>
</organism>
<dbReference type="EMBL" id="CP171853">
    <property type="protein sequence ID" value="XKM42343.1"/>
    <property type="molecule type" value="Genomic_DNA"/>
</dbReference>
<accession>A0ACD5ETC0</accession>
<protein>
    <submittedName>
        <fullName evidence="1">Nuclear transport factor 2 family protein</fullName>
    </submittedName>
</protein>
<sequence length="156" mass="17853">METAVRNLFARYQRFFNRALNGDVDLDASASFYASAFIAASPAGVMAGKNDDQLGRLMEQGYERYRATGTKEMRIRDLRLSPIDECHCVAHIAWTGIYSRRDAPDVSIDFDIHYLVQKLNGEPKIFGWVSGDEQALLKEYRNRLTQRVRNRAKTKS</sequence>
<reference evidence="1" key="1">
    <citation type="submission" date="2024-10" db="EMBL/GenBank/DDBJ databases">
        <title>Strain of Rhizobium-related bacteria isolated fromm roots of Vavilovia formosa.</title>
        <authorList>
            <person name="Kimeklis A."/>
            <person name="Afonin A."/>
        </authorList>
    </citation>
    <scope>NUCLEOTIDE SEQUENCE</scope>
    <source>
        <strain evidence="1">Vaf-46</strain>
    </source>
</reference>
<dbReference type="Proteomes" id="UP000078465">
    <property type="component" value="Chromosome"/>
</dbReference>
<name>A0ACD5ETC0_9HYPH</name>
<proteinExistence type="predicted"/>
<gene>
    <name evidence="1" type="ORF">A4U53_018495</name>
</gene>
<evidence type="ECO:0000313" key="1">
    <source>
        <dbReference type="EMBL" id="XKM42343.1"/>
    </source>
</evidence>
<evidence type="ECO:0000313" key="2">
    <source>
        <dbReference type="Proteomes" id="UP000078465"/>
    </source>
</evidence>